<dbReference type="EMBL" id="JAGKQM010000003">
    <property type="protein sequence ID" value="KAH0936363.1"/>
    <property type="molecule type" value="Genomic_DNA"/>
</dbReference>
<evidence type="ECO:0000256" key="1">
    <source>
        <dbReference type="SAM" id="MobiDB-lite"/>
    </source>
</evidence>
<dbReference type="Proteomes" id="UP000824890">
    <property type="component" value="Unassembled WGS sequence"/>
</dbReference>
<name>A0ABQ8E4J9_BRANA</name>
<evidence type="ECO:0000313" key="2">
    <source>
        <dbReference type="EMBL" id="KAH0936363.1"/>
    </source>
</evidence>
<reference evidence="2 3" key="1">
    <citation type="submission" date="2021-05" db="EMBL/GenBank/DDBJ databases">
        <title>Genome Assembly of Synthetic Allotetraploid Brassica napus Reveals Homoeologous Exchanges between Subgenomes.</title>
        <authorList>
            <person name="Davis J.T."/>
        </authorList>
    </citation>
    <scope>NUCLEOTIDE SEQUENCE [LARGE SCALE GENOMIC DNA]</scope>
    <source>
        <strain evidence="3">cv. Da-Ae</strain>
        <tissue evidence="2">Seedling</tissue>
    </source>
</reference>
<proteinExistence type="predicted"/>
<accession>A0ABQ8E4J9</accession>
<keyword evidence="3" id="KW-1185">Reference proteome</keyword>
<gene>
    <name evidence="2" type="ORF">HID58_013480</name>
</gene>
<evidence type="ECO:0000313" key="3">
    <source>
        <dbReference type="Proteomes" id="UP000824890"/>
    </source>
</evidence>
<feature type="region of interest" description="Disordered" evidence="1">
    <location>
        <begin position="129"/>
        <end position="150"/>
    </location>
</feature>
<sequence>MGCKKDRLLGRNRLSIVKIVGSSGSAIDGADSRPGWAHGVVDDRSYLFYGAHGRNRWWSSRYAAGSMELRYAAGSMELRYALMSMESPCRCAGDRGLGQKNPSCPSWLPDKWKISIYLKAGEITWPERRRKVPDSGTGTRDLEAGTRTWGQGPGRRKLDCAVVSRCFVDRSRIYLRSDLQPGWRCMIFDSDDLEVENQDGPQWWTSPSCEIRSGLQDFLLLLCKDETLPFRWGFSGIGRKFEEEARNTCIKGDASAHTLFRPDFSLRFLRLSGSKNRVEECMGQDPGILRGRILARLRIRRTKRLNMTRRPKLRILMLDSTGLLVPLELVKAVIDFQEGLRVGFLAGFSILDAPLLLASSLDRTLTLAEGTFSMFALVSGDNLVDSWYRSRSPGHLCSHHQCWDDLASCFHVTQLILGMLSQNLKVRRCDRRLYRLSSRIPLLLIRIFVREPDGCVDHQGDLPVYLFDSKSSLSGRLSLIARSRGRSRSSVVGVRVRTSSCGCMETSVLPGNKSICPLSFDFMGEVGRTSRFWTYSKDLDLCILVDDKICFTVSPSDVGSDGDGLADASVSLTFVSWIQGVEATSLGGPVDYPWEPGGSLELVLWHMRICRYALFVNKFRKTGVFLTPSLGTSVSYKLSRGATLETWRCMDPEFPREFVAGWNVCPLACFTLLCSNWTQEPEGQYDAKKQCSRRLGRDSFAEQLQWKLTSTKRRFIHPAVVLRLPLSGCLSLLSTNPDVGDDCPWLGILNPTVVEACFAVETRDQQWPKNVEAGFKVETWSRQIQRLRGSDLRIGPGTSMNQGLQKRCFQLRFRSGENTSFLAPRWLGLKYSEGMDIMSLPPITIIT</sequence>
<organism evidence="2 3">
    <name type="scientific">Brassica napus</name>
    <name type="common">Rape</name>
    <dbReference type="NCBI Taxonomy" id="3708"/>
    <lineage>
        <taxon>Eukaryota</taxon>
        <taxon>Viridiplantae</taxon>
        <taxon>Streptophyta</taxon>
        <taxon>Embryophyta</taxon>
        <taxon>Tracheophyta</taxon>
        <taxon>Spermatophyta</taxon>
        <taxon>Magnoliopsida</taxon>
        <taxon>eudicotyledons</taxon>
        <taxon>Gunneridae</taxon>
        <taxon>Pentapetalae</taxon>
        <taxon>rosids</taxon>
        <taxon>malvids</taxon>
        <taxon>Brassicales</taxon>
        <taxon>Brassicaceae</taxon>
        <taxon>Brassiceae</taxon>
        <taxon>Brassica</taxon>
    </lineage>
</organism>
<comment type="caution">
    <text evidence="2">The sequence shown here is derived from an EMBL/GenBank/DDBJ whole genome shotgun (WGS) entry which is preliminary data.</text>
</comment>
<protein>
    <submittedName>
        <fullName evidence="2">Uncharacterized protein</fullName>
    </submittedName>
</protein>